<evidence type="ECO:0000313" key="9">
    <source>
        <dbReference type="EMBL" id="KRG64277.1"/>
    </source>
</evidence>
<dbReference type="PANTHER" id="PTHR32063">
    <property type="match status" value="1"/>
</dbReference>
<sequence length="1016" mass="107016">MAFTDFFIRRPVLTTAFALLIVLVGLSALLDLPLRQYPRIESAVVTVTTEYPGAPADLMQGFVTTTLAQAVATTQGVEYLTSSSEQGRSTITAHLRLNANSDAALTEVLAKVNEVRYLLPEDAYDPVVVRQAPGAIGVVYAGFTAPSGQAATAITDYLMRVARPRLTTVEGVAAVNVLGGQALSMRIWLDPLRMAAHGITSADIDAAIADNNYQAAPGQVKGSLVVSNVRTDTQLDSVEGFRQLVVKSSDGLVRLQDLASVEIGAQSRNQTAGMNGEAAVYLEVMATPGGNPLTISREVRAVLDQLDLPAGTTMATPYDVTVFIDAAVGNVKAKLIIASLEVVLVIFLFLGSVRAVAVPMLSIPLSLLGAAAIMFALGFSLNLLTLLAMVLAIGLVVDDAIVVVENVHRRIEDGETPRHAAINGAREIAGPVLTMAATLVAVYAPLGLVGGLTGALFREFAFTLAAAVVVSAIVALTISPMVASKLLRKEHPGRFGQIVERTTNRVVTAYHGLLSRLLRDTRPILLLGVGALLCLPVLFNGLQSELAPTEDQGEIVVDMKAPQSANLEFLESQAARVATALNDIPEAQNTYMVQGVGSALNLGWGGVMLAPWNERERTSSEIMNALQERLAGIEGIAGSAYLPAPLPGSAGGFPVQMVLTSSSGHETVHAAMQTLESTAMASGKFAFVDSNLSFASPTVNVRIDRSRAHDLGLSMKEIGDTLARLVGESYVNRFGAQGRAYDVIPQSPRDQRLTPEALALYHVRSAAGTQVPLSTVVSLEHGVEANALTQHNQMNSATLVAVPGPGVTLGQAVQVLQLAADKLPGGYQVDFLGESRQYLQEKGGFAVTFAFALVFIFLVLAAQFESIRDPLLILTTVPLAAFGALISLFFGFGTLNIYTQIGLVTLIGLIAKHGILIVEFANAQQRSQGLDRTAAVLAAARTRVRPILMTTAAMVGGLLPLLFASGAGAGSQRAIAVVLVSGLIVGTAFTLFVLPAVYARFGRKLTPAPITTGELT</sequence>
<keyword evidence="7 8" id="KW-0472">Membrane</keyword>
<dbReference type="AlphaFoldDB" id="A0A0R0C413"/>
<evidence type="ECO:0000256" key="8">
    <source>
        <dbReference type="SAM" id="Phobius"/>
    </source>
</evidence>
<evidence type="ECO:0000256" key="4">
    <source>
        <dbReference type="ARBA" id="ARBA00022519"/>
    </source>
</evidence>
<evidence type="ECO:0000256" key="1">
    <source>
        <dbReference type="ARBA" id="ARBA00004429"/>
    </source>
</evidence>
<feature type="transmembrane region" description="Helical" evidence="8">
    <location>
        <begin position="974"/>
        <end position="998"/>
    </location>
</feature>
<organism evidence="9 10">
    <name type="scientific">Stenotrophomonas humi</name>
    <dbReference type="NCBI Taxonomy" id="405444"/>
    <lineage>
        <taxon>Bacteria</taxon>
        <taxon>Pseudomonadati</taxon>
        <taxon>Pseudomonadota</taxon>
        <taxon>Gammaproteobacteria</taxon>
        <taxon>Lysobacterales</taxon>
        <taxon>Lysobacteraceae</taxon>
        <taxon>Stenotrophomonas</taxon>
    </lineage>
</organism>
<dbReference type="GO" id="GO:0042910">
    <property type="term" value="F:xenobiotic transmembrane transporter activity"/>
    <property type="evidence" value="ECO:0007669"/>
    <property type="project" value="TreeGrafter"/>
</dbReference>
<name>A0A0R0C413_9GAMM</name>
<evidence type="ECO:0000256" key="6">
    <source>
        <dbReference type="ARBA" id="ARBA00022989"/>
    </source>
</evidence>
<evidence type="ECO:0000256" key="5">
    <source>
        <dbReference type="ARBA" id="ARBA00022692"/>
    </source>
</evidence>
<dbReference type="Pfam" id="PF00873">
    <property type="entry name" value="ACR_tran"/>
    <property type="match status" value="1"/>
</dbReference>
<feature type="transmembrane region" description="Helical" evidence="8">
    <location>
        <begin position="871"/>
        <end position="891"/>
    </location>
</feature>
<dbReference type="EMBL" id="LDJI01000015">
    <property type="protein sequence ID" value="KRG64277.1"/>
    <property type="molecule type" value="Genomic_DNA"/>
</dbReference>
<feature type="transmembrane region" description="Helical" evidence="8">
    <location>
        <begin position="947"/>
        <end position="968"/>
    </location>
</feature>
<dbReference type="Gene3D" id="1.20.1640.10">
    <property type="entry name" value="Multidrug efflux transporter AcrB transmembrane domain"/>
    <property type="match status" value="2"/>
</dbReference>
<keyword evidence="2" id="KW-0813">Transport</keyword>
<dbReference type="Gene3D" id="3.30.70.1430">
    <property type="entry name" value="Multidrug efflux transporter AcrB pore domain"/>
    <property type="match status" value="2"/>
</dbReference>
<dbReference type="PATRIC" id="fig|405444.3.peg.780"/>
<dbReference type="Gene3D" id="3.30.70.1320">
    <property type="entry name" value="Multidrug efflux transporter AcrB pore domain like"/>
    <property type="match status" value="1"/>
</dbReference>
<dbReference type="InterPro" id="IPR027463">
    <property type="entry name" value="AcrB_DN_DC_subdom"/>
</dbReference>
<evidence type="ECO:0000256" key="2">
    <source>
        <dbReference type="ARBA" id="ARBA00022448"/>
    </source>
</evidence>
<dbReference type="GO" id="GO:0005886">
    <property type="term" value="C:plasma membrane"/>
    <property type="evidence" value="ECO:0007669"/>
    <property type="project" value="UniProtKB-SubCell"/>
</dbReference>
<keyword evidence="4" id="KW-0997">Cell inner membrane</keyword>
<dbReference type="PRINTS" id="PR00702">
    <property type="entry name" value="ACRIFLAVINRP"/>
</dbReference>
<proteinExistence type="predicted"/>
<keyword evidence="6 8" id="KW-1133">Transmembrane helix</keyword>
<dbReference type="OrthoDB" id="9757904at2"/>
<dbReference type="STRING" id="405444.ABB26_08870"/>
<dbReference type="SUPFAM" id="SSF82714">
    <property type="entry name" value="Multidrug efflux transporter AcrB TolC docking domain, DN and DC subdomains"/>
    <property type="match status" value="2"/>
</dbReference>
<dbReference type="InterPro" id="IPR001036">
    <property type="entry name" value="Acrflvin-R"/>
</dbReference>
<dbReference type="SUPFAM" id="SSF82866">
    <property type="entry name" value="Multidrug efflux transporter AcrB transmembrane domain"/>
    <property type="match status" value="2"/>
</dbReference>
<dbReference type="Gene3D" id="3.30.70.1440">
    <property type="entry name" value="Multidrug efflux transporter AcrB pore domain"/>
    <property type="match status" value="1"/>
</dbReference>
<feature type="transmembrane region" description="Helical" evidence="8">
    <location>
        <begin position="844"/>
        <end position="864"/>
    </location>
</feature>
<keyword evidence="3" id="KW-1003">Cell membrane</keyword>
<dbReference type="FunFam" id="1.20.1640.10:FF:000001">
    <property type="entry name" value="Efflux pump membrane transporter"/>
    <property type="match status" value="1"/>
</dbReference>
<gene>
    <name evidence="9" type="ORF">ABB26_08870</name>
</gene>
<dbReference type="Proteomes" id="UP000050864">
    <property type="component" value="Unassembled WGS sequence"/>
</dbReference>
<keyword evidence="5 8" id="KW-0812">Transmembrane</keyword>
<evidence type="ECO:0000256" key="7">
    <source>
        <dbReference type="ARBA" id="ARBA00023136"/>
    </source>
</evidence>
<dbReference type="RefSeq" id="WP_057633310.1">
    <property type="nucleotide sequence ID" value="NZ_LDJI01000015.1"/>
</dbReference>
<dbReference type="Gene3D" id="3.30.2090.10">
    <property type="entry name" value="Multidrug efflux transporter AcrB TolC docking domain, DN and DC subdomains"/>
    <property type="match status" value="2"/>
</dbReference>
<protein>
    <submittedName>
        <fullName evidence="9">Acriflavine resistance protein B</fullName>
    </submittedName>
</protein>
<feature type="transmembrane region" description="Helical" evidence="8">
    <location>
        <begin position="335"/>
        <end position="353"/>
    </location>
</feature>
<feature type="transmembrane region" description="Helical" evidence="8">
    <location>
        <begin position="460"/>
        <end position="483"/>
    </location>
</feature>
<comment type="subcellular location">
    <subcellularLocation>
        <location evidence="1">Cell inner membrane</location>
        <topology evidence="1">Multi-pass membrane protein</topology>
    </subcellularLocation>
</comment>
<dbReference type="SUPFAM" id="SSF82693">
    <property type="entry name" value="Multidrug efflux transporter AcrB pore domain, PN1, PN2, PC1 and PC2 subdomains"/>
    <property type="match status" value="3"/>
</dbReference>
<reference evidence="9 10" key="1">
    <citation type="submission" date="2015-05" db="EMBL/GenBank/DDBJ databases">
        <title>Genome sequencing and analysis of members of genus Stenotrophomonas.</title>
        <authorList>
            <person name="Patil P.P."/>
            <person name="Midha S."/>
            <person name="Patil P.B."/>
        </authorList>
    </citation>
    <scope>NUCLEOTIDE SEQUENCE [LARGE SCALE GENOMIC DNA]</scope>
    <source>
        <strain evidence="9 10">DSM 18929</strain>
    </source>
</reference>
<keyword evidence="10" id="KW-1185">Reference proteome</keyword>
<evidence type="ECO:0000256" key="3">
    <source>
        <dbReference type="ARBA" id="ARBA00022475"/>
    </source>
</evidence>
<feature type="transmembrane region" description="Helical" evidence="8">
    <location>
        <begin position="428"/>
        <end position="448"/>
    </location>
</feature>
<dbReference type="PANTHER" id="PTHR32063:SF28">
    <property type="entry name" value="BLR2861 PROTEIN"/>
    <property type="match status" value="1"/>
</dbReference>
<comment type="caution">
    <text evidence="9">The sequence shown here is derived from an EMBL/GenBank/DDBJ whole genome shotgun (WGS) entry which is preliminary data.</text>
</comment>
<evidence type="ECO:0000313" key="10">
    <source>
        <dbReference type="Proteomes" id="UP000050864"/>
    </source>
</evidence>
<feature type="transmembrane region" description="Helical" evidence="8">
    <location>
        <begin position="897"/>
        <end position="918"/>
    </location>
</feature>
<accession>A0A0R0C413</accession>